<dbReference type="Proteomes" id="UP000216498">
    <property type="component" value="Unassembled WGS sequence"/>
</dbReference>
<feature type="transmembrane region" description="Helical" evidence="1">
    <location>
        <begin position="47"/>
        <end position="65"/>
    </location>
</feature>
<proteinExistence type="predicted"/>
<keyword evidence="1" id="KW-0812">Transmembrane</keyword>
<reference evidence="2 3" key="1">
    <citation type="submission" date="2017-08" db="EMBL/GenBank/DDBJ databases">
        <title>Virgibacillus indicus sp. nov. and Virgibacillus profoundi sp. nov, two moderately halophilic bacteria isolated from marine sediment by using the Microfluidic Streak Plate.</title>
        <authorList>
            <person name="Xu B."/>
            <person name="Hu B."/>
            <person name="Wang J."/>
            <person name="Zhu Y."/>
            <person name="Huang L."/>
            <person name="Du W."/>
            <person name="Huang Y."/>
        </authorList>
    </citation>
    <scope>NUCLEOTIDE SEQUENCE [LARGE SCALE GENOMIC DNA]</scope>
    <source>
        <strain evidence="2 3">IO3-P2-C2</strain>
    </source>
</reference>
<dbReference type="Pfam" id="PF26135">
    <property type="entry name" value="YuzI"/>
    <property type="match status" value="1"/>
</dbReference>
<protein>
    <submittedName>
        <fullName evidence="2">Uncharacterized protein</fullName>
    </submittedName>
</protein>
<feature type="transmembrane region" description="Helical" evidence="1">
    <location>
        <begin position="6"/>
        <end position="35"/>
    </location>
</feature>
<sequence>MGYIFIFLIGFGLAVAGGVSLIAYMNFLPAGLGWVEYFIFIKGRIECYFLPAGILLMAFVIYRYPNNL</sequence>
<keyword evidence="3" id="KW-1185">Reference proteome</keyword>
<accession>A0A265NF63</accession>
<dbReference type="AlphaFoldDB" id="A0A265NF63"/>
<dbReference type="EMBL" id="NPMS01000001">
    <property type="protein sequence ID" value="OZU90633.1"/>
    <property type="molecule type" value="Genomic_DNA"/>
</dbReference>
<keyword evidence="1" id="KW-1133">Transmembrane helix</keyword>
<name>A0A265NF63_9BACI</name>
<evidence type="ECO:0000313" key="3">
    <source>
        <dbReference type="Proteomes" id="UP000216498"/>
    </source>
</evidence>
<gene>
    <name evidence="2" type="ORF">CIL03_05710</name>
</gene>
<evidence type="ECO:0000313" key="2">
    <source>
        <dbReference type="EMBL" id="OZU90633.1"/>
    </source>
</evidence>
<dbReference type="RefSeq" id="WP_094884367.1">
    <property type="nucleotide sequence ID" value="NZ_NPMS01000001.1"/>
</dbReference>
<dbReference type="OrthoDB" id="2972455at2"/>
<keyword evidence="1" id="KW-0472">Membrane</keyword>
<evidence type="ECO:0000256" key="1">
    <source>
        <dbReference type="SAM" id="Phobius"/>
    </source>
</evidence>
<dbReference type="InterPro" id="IPR058887">
    <property type="entry name" value="YuzI-like"/>
</dbReference>
<organism evidence="2 3">
    <name type="scientific">Virgibacillus indicus</name>
    <dbReference type="NCBI Taxonomy" id="2024554"/>
    <lineage>
        <taxon>Bacteria</taxon>
        <taxon>Bacillati</taxon>
        <taxon>Bacillota</taxon>
        <taxon>Bacilli</taxon>
        <taxon>Bacillales</taxon>
        <taxon>Bacillaceae</taxon>
        <taxon>Virgibacillus</taxon>
    </lineage>
</organism>
<comment type="caution">
    <text evidence="2">The sequence shown here is derived from an EMBL/GenBank/DDBJ whole genome shotgun (WGS) entry which is preliminary data.</text>
</comment>